<dbReference type="Proteomes" id="UP000030130">
    <property type="component" value="Unassembled WGS sequence"/>
</dbReference>
<protein>
    <recommendedName>
        <fullName evidence="5">DUF5063 domain-containing protein</fullName>
    </recommendedName>
</protein>
<evidence type="ECO:0000313" key="3">
    <source>
        <dbReference type="Proteomes" id="UP000030130"/>
    </source>
</evidence>
<evidence type="ECO:0000313" key="1">
    <source>
        <dbReference type="EMBL" id="KGN84544.1"/>
    </source>
</evidence>
<reference evidence="1 4" key="2">
    <citation type="submission" date="2014-08" db="EMBL/GenBank/DDBJ databases">
        <title>Porphyromonas gulae strain:COT-052_OH3439 Genome sequencing.</title>
        <authorList>
            <person name="Wallis C."/>
            <person name="Deusch O."/>
            <person name="O'Flynn C."/>
            <person name="Davis I."/>
            <person name="Jospin G."/>
            <person name="Darling A.E."/>
            <person name="Coil D.A."/>
            <person name="Alexiev A."/>
            <person name="Horsfall A."/>
            <person name="Kirkwood N."/>
            <person name="Harris S."/>
            <person name="Eisen J.A."/>
        </authorList>
    </citation>
    <scope>NUCLEOTIDE SEQUENCE [LARGE SCALE GENOMIC DNA]</scope>
    <source>
        <strain evidence="4">COT-052 OH3439</strain>
        <strain evidence="1">COT-052_OH3439</strain>
    </source>
</reference>
<evidence type="ECO:0000313" key="2">
    <source>
        <dbReference type="EMBL" id="KGN88252.1"/>
    </source>
</evidence>
<dbReference type="Gene3D" id="1.20.120.1550">
    <property type="entry name" value="Protein of unknown function DUF5063"/>
    <property type="match status" value="1"/>
</dbReference>
<dbReference type="InterPro" id="IPR038312">
    <property type="entry name" value="DUF5063_sf"/>
</dbReference>
<reference evidence="2 3" key="1">
    <citation type="submission" date="2014-08" db="EMBL/GenBank/DDBJ databases">
        <title>Porphyromonas gulae strain:COT-052_OH1451 Genome sequencing.</title>
        <authorList>
            <person name="Wallis C."/>
            <person name="Deusch O."/>
            <person name="O'Flynn C."/>
            <person name="Davis I."/>
            <person name="Jospin G."/>
            <person name="Darling A.E."/>
            <person name="Coil D.A."/>
            <person name="Alexiev A."/>
            <person name="Horsfall A."/>
            <person name="Kirkwood N."/>
            <person name="Harris S."/>
            <person name="Eisen J.A."/>
        </authorList>
    </citation>
    <scope>NUCLEOTIDE SEQUENCE [LARGE SCALE GENOMIC DNA]</scope>
    <source>
        <strain evidence="3">COT-052 OH1451</strain>
        <strain evidence="2">COT-052_OH1451</strain>
    </source>
</reference>
<dbReference type="eggNOG" id="ENOG50318R1">
    <property type="taxonomic scope" value="Bacteria"/>
</dbReference>
<dbReference type="EMBL" id="JRAI01000002">
    <property type="protein sequence ID" value="KGN88252.1"/>
    <property type="molecule type" value="Genomic_DNA"/>
</dbReference>
<dbReference type="EMBL" id="JRAK01000143">
    <property type="protein sequence ID" value="KGN84544.1"/>
    <property type="molecule type" value="Genomic_DNA"/>
</dbReference>
<proteinExistence type="predicted"/>
<dbReference type="STRING" id="111105.HR09_05700"/>
<gene>
    <name evidence="2" type="ORF">HR08_00200</name>
    <name evidence="1" type="ORF">HR15_10680</name>
</gene>
<comment type="caution">
    <text evidence="2">The sequence shown here is derived from an EMBL/GenBank/DDBJ whole genome shotgun (WGS) entry which is preliminary data.</text>
</comment>
<dbReference type="RefSeq" id="WP_004584895.1">
    <property type="nucleotide sequence ID" value="NZ_JRAI01000002.1"/>
</dbReference>
<dbReference type="AlphaFoldDB" id="A0A0A2FDS7"/>
<sequence>MKETNAGSVYSPELIEFATVGVEFCALVEQAAAHRTTDFIDKASKVLPLLYLKTALLPPYEYSEEVDFVEEYITEESYEQVRSAVESLLGSYDSFLDARHSDMQYSDTPVGASIGECLADVYQQVGNLLGVVRQSNDSAIPQAIGRCLTYFGEYWGNRLLAAAGALHELRYSEVYRTWEEEERAED</sequence>
<evidence type="ECO:0000313" key="4">
    <source>
        <dbReference type="Proteomes" id="UP000030146"/>
    </source>
</evidence>
<keyword evidence="4" id="KW-1185">Reference proteome</keyword>
<dbReference type="Pfam" id="PF16702">
    <property type="entry name" value="DUF5063"/>
    <property type="match status" value="1"/>
</dbReference>
<dbReference type="OrthoDB" id="1116917at2"/>
<dbReference type="Proteomes" id="UP000030146">
    <property type="component" value="Unassembled WGS sequence"/>
</dbReference>
<evidence type="ECO:0008006" key="5">
    <source>
        <dbReference type="Google" id="ProtNLM"/>
    </source>
</evidence>
<dbReference type="InterPro" id="IPR032025">
    <property type="entry name" value="DUF5063"/>
</dbReference>
<accession>A0A0A2FDS7</accession>
<organism evidence="2 3">
    <name type="scientific">Porphyromonas gulae</name>
    <dbReference type="NCBI Taxonomy" id="111105"/>
    <lineage>
        <taxon>Bacteria</taxon>
        <taxon>Pseudomonadati</taxon>
        <taxon>Bacteroidota</taxon>
        <taxon>Bacteroidia</taxon>
        <taxon>Bacteroidales</taxon>
        <taxon>Porphyromonadaceae</taxon>
        <taxon>Porphyromonas</taxon>
    </lineage>
</organism>
<name>A0A0A2FDS7_9PORP</name>